<dbReference type="PANTHER" id="PTHR46667">
    <property type="entry name" value="OS05G0182700 PROTEIN"/>
    <property type="match status" value="1"/>
</dbReference>
<dbReference type="Proteomes" id="UP000886520">
    <property type="component" value="Chromosome 1"/>
</dbReference>
<dbReference type="Pfam" id="PF07889">
    <property type="entry name" value="DUF1664"/>
    <property type="match status" value="1"/>
</dbReference>
<organism evidence="2 3">
    <name type="scientific">Adiantum capillus-veneris</name>
    <name type="common">Maidenhair fern</name>
    <dbReference type="NCBI Taxonomy" id="13818"/>
    <lineage>
        <taxon>Eukaryota</taxon>
        <taxon>Viridiplantae</taxon>
        <taxon>Streptophyta</taxon>
        <taxon>Embryophyta</taxon>
        <taxon>Tracheophyta</taxon>
        <taxon>Polypodiopsida</taxon>
        <taxon>Polypodiidae</taxon>
        <taxon>Polypodiales</taxon>
        <taxon>Pteridineae</taxon>
        <taxon>Pteridaceae</taxon>
        <taxon>Vittarioideae</taxon>
        <taxon>Adiantum</taxon>
    </lineage>
</organism>
<comment type="caution">
    <text evidence="2">The sequence shown here is derived from an EMBL/GenBank/DDBJ whole genome shotgun (WGS) entry which is preliminary data.</text>
</comment>
<dbReference type="InterPro" id="IPR012458">
    <property type="entry name" value="DUF1664"/>
</dbReference>
<evidence type="ECO:0000313" key="3">
    <source>
        <dbReference type="Proteomes" id="UP000886520"/>
    </source>
</evidence>
<protein>
    <recommendedName>
        <fullName evidence="1">DUF1664 domain-containing protein</fullName>
    </recommendedName>
</protein>
<evidence type="ECO:0000313" key="2">
    <source>
        <dbReference type="EMBL" id="KAI5084169.1"/>
    </source>
</evidence>
<proteinExistence type="predicted"/>
<reference evidence="2" key="1">
    <citation type="submission" date="2021-01" db="EMBL/GenBank/DDBJ databases">
        <title>Adiantum capillus-veneris genome.</title>
        <authorList>
            <person name="Fang Y."/>
            <person name="Liao Q."/>
        </authorList>
    </citation>
    <scope>NUCLEOTIDE SEQUENCE</scope>
    <source>
        <strain evidence="2">H3</strain>
        <tissue evidence="2">Leaf</tissue>
    </source>
</reference>
<dbReference type="PANTHER" id="PTHR46667:SF6">
    <property type="entry name" value="OS01G0185100 PROTEIN"/>
    <property type="match status" value="1"/>
</dbReference>
<dbReference type="EMBL" id="JABFUD020000001">
    <property type="protein sequence ID" value="KAI5084169.1"/>
    <property type="molecule type" value="Genomic_DNA"/>
</dbReference>
<gene>
    <name evidence="2" type="ORF">GOP47_0000338</name>
</gene>
<feature type="domain" description="DUF1664" evidence="1">
    <location>
        <begin position="122"/>
        <end position="243"/>
    </location>
</feature>
<name>A0A9D4VDQ2_ADICA</name>
<keyword evidence="3" id="KW-1185">Reference proteome</keyword>
<dbReference type="OrthoDB" id="544175at2759"/>
<sequence length="358" mass="38850">MLACDAHHVSYQVSAVLHAAVAETWSSILVQLHLSSITSSGLSGVAGSILAQNGSLTDFFDDTYKVLVKHLKNDGEHTKQSSVDSNLLAQLNRLRQELSTLASERSSSITVVSGSSRTNGSIVSYAVPALLLGVTGYGYMRWKGLSFSDFMYVTRRSMSDAVSSVSKQLEQVSTALQATKRHLTSRLEHLSGNLDQNMELQEELKNEVSLVRGDVEKYGLEIETVQRLVQTLGVKIDTIENKQDMANTGVIYLCNFVEKMQISQPSEAVQGLHKPRLDRGGSSTGSIGFKYLQSLSNTLESADAHAESLVSKGGSEIATVSSAKNLSPSLQRKFPSFSAGLTRSFFSKTKPAIYESIS</sequence>
<accession>A0A9D4VDQ2</accession>
<dbReference type="AlphaFoldDB" id="A0A9D4VDQ2"/>
<evidence type="ECO:0000259" key="1">
    <source>
        <dbReference type="Pfam" id="PF07889"/>
    </source>
</evidence>